<gene>
    <name evidence="2" type="ORF">Dpoa569_0001345</name>
</gene>
<evidence type="ECO:0000313" key="2">
    <source>
        <dbReference type="EMBL" id="QDX29560.1"/>
    </source>
</evidence>
<reference evidence="2 3" key="1">
    <citation type="journal article" date="2019" name="Environ. Microbiol.">
        <title>The phytopathogenic nature of Dickeya aquatica 174/2 and the dynamic early evolution of Dickeya pathogenicity.</title>
        <authorList>
            <person name="Duprey A."/>
            <person name="Taib N."/>
            <person name="Leonard S."/>
            <person name="Garin T."/>
            <person name="Flandrois J.P."/>
            <person name="Nasser W."/>
            <person name="Brochier-Armanet C."/>
            <person name="Reverchon S."/>
        </authorList>
    </citation>
    <scope>NUCLEOTIDE SEQUENCE [LARGE SCALE GENOMIC DNA]</scope>
    <source>
        <strain evidence="2 3">NCPPB 569</strain>
    </source>
</reference>
<proteinExistence type="predicted"/>
<dbReference type="AlphaFoldDB" id="A0A5B8IAU7"/>
<dbReference type="KEGG" id="dic:Dpoa569_0001345"/>
<dbReference type="Proteomes" id="UP000320591">
    <property type="component" value="Chromosome"/>
</dbReference>
<protein>
    <recommendedName>
        <fullName evidence="4">Phage tail protein</fullName>
    </recommendedName>
</protein>
<accession>A0A5B8IAU7</accession>
<evidence type="ECO:0000256" key="1">
    <source>
        <dbReference type="SAM" id="MobiDB-lite"/>
    </source>
</evidence>
<sequence length="283" mass="30598">MSFSLNETTLLSAVKSRSIFSVINGAFAPTYGIYYNTIDKNNTDKTKVVGQKVFTPSGWGSIEQSADAVIVNSPIEKGSYTSYNKVKKPREIRVQFLLEGWSAFSGALPNLTNFSMLSRSNLIDILDEMRTSASTYNIETPDGVFESYDLAHYDYSVTAKNGQTLLKVSAVFQAVMQTGEVVISSSTTKEQKTDNQRGTRNGAISTSKTISNTTPVTLDEAKKAWASANSATAFAKALSTTGSAIVSGVVSAAETVSEAYDEATNANAEQIKDYVSRFVKEIL</sequence>
<dbReference type="RefSeq" id="WP_042871459.1">
    <property type="nucleotide sequence ID" value="NZ_CM001975.1"/>
</dbReference>
<keyword evidence="3" id="KW-1185">Reference proteome</keyword>
<evidence type="ECO:0008006" key="4">
    <source>
        <dbReference type="Google" id="ProtNLM"/>
    </source>
</evidence>
<feature type="region of interest" description="Disordered" evidence="1">
    <location>
        <begin position="186"/>
        <end position="210"/>
    </location>
</feature>
<feature type="compositionally biased region" description="Polar residues" evidence="1">
    <location>
        <begin position="198"/>
        <end position="210"/>
    </location>
</feature>
<dbReference type="OrthoDB" id="7031937at2"/>
<name>A0A5B8IAU7_9GAMM</name>
<organism evidence="2 3">
    <name type="scientific">Dickeya poaceiphila</name>
    <dbReference type="NCBI Taxonomy" id="568768"/>
    <lineage>
        <taxon>Bacteria</taxon>
        <taxon>Pseudomonadati</taxon>
        <taxon>Pseudomonadota</taxon>
        <taxon>Gammaproteobacteria</taxon>
        <taxon>Enterobacterales</taxon>
        <taxon>Pectobacteriaceae</taxon>
        <taxon>Dickeya</taxon>
    </lineage>
</organism>
<evidence type="ECO:0000313" key="3">
    <source>
        <dbReference type="Proteomes" id="UP000320591"/>
    </source>
</evidence>
<dbReference type="EMBL" id="CP042220">
    <property type="protein sequence ID" value="QDX29560.1"/>
    <property type="molecule type" value="Genomic_DNA"/>
</dbReference>
<dbReference type="STRING" id="568768.GCA_000406125_02513"/>